<evidence type="ECO:0000256" key="3">
    <source>
        <dbReference type="ARBA" id="ARBA00018218"/>
    </source>
</evidence>
<organism evidence="11 12">
    <name type="scientific">Patella caerulea</name>
    <name type="common">Rayed Mediterranean limpet</name>
    <dbReference type="NCBI Taxonomy" id="87958"/>
    <lineage>
        <taxon>Eukaryota</taxon>
        <taxon>Metazoa</taxon>
        <taxon>Spiralia</taxon>
        <taxon>Lophotrochozoa</taxon>
        <taxon>Mollusca</taxon>
        <taxon>Gastropoda</taxon>
        <taxon>Patellogastropoda</taxon>
        <taxon>Patelloidea</taxon>
        <taxon>Patellidae</taxon>
        <taxon>Patella</taxon>
    </lineage>
</organism>
<name>A0AAN8K6A1_PATCE</name>
<evidence type="ECO:0000256" key="5">
    <source>
        <dbReference type="ARBA" id="ARBA00022786"/>
    </source>
</evidence>
<feature type="transmembrane region" description="Helical" evidence="10">
    <location>
        <begin position="6"/>
        <end position="27"/>
    </location>
</feature>
<feature type="compositionally biased region" description="Basic residues" evidence="9">
    <location>
        <begin position="59"/>
        <end position="68"/>
    </location>
</feature>
<evidence type="ECO:0000256" key="8">
    <source>
        <dbReference type="ARBA" id="ARBA00023136"/>
    </source>
</evidence>
<dbReference type="GO" id="GO:0005789">
    <property type="term" value="C:endoplasmic reticulum membrane"/>
    <property type="evidence" value="ECO:0007669"/>
    <property type="project" value="UniProtKB-SubCell"/>
</dbReference>
<keyword evidence="5" id="KW-0833">Ubl conjugation pathway</keyword>
<dbReference type="Pfam" id="PF09756">
    <property type="entry name" value="DDRGK"/>
    <property type="match status" value="1"/>
</dbReference>
<dbReference type="InterPro" id="IPR019153">
    <property type="entry name" value="DDRGK_dom-contain"/>
</dbReference>
<evidence type="ECO:0000256" key="7">
    <source>
        <dbReference type="ARBA" id="ARBA00022989"/>
    </source>
</evidence>
<feature type="compositionally biased region" description="Basic and acidic residues" evidence="9">
    <location>
        <begin position="101"/>
        <end position="160"/>
    </location>
</feature>
<keyword evidence="7 10" id="KW-1133">Transmembrane helix</keyword>
<dbReference type="GO" id="GO:0044389">
    <property type="term" value="F:ubiquitin-like protein ligase binding"/>
    <property type="evidence" value="ECO:0007669"/>
    <property type="project" value="TreeGrafter"/>
</dbReference>
<evidence type="ECO:0000256" key="10">
    <source>
        <dbReference type="SAM" id="Phobius"/>
    </source>
</evidence>
<evidence type="ECO:0000313" key="11">
    <source>
        <dbReference type="EMBL" id="KAK6186573.1"/>
    </source>
</evidence>
<evidence type="ECO:0000256" key="9">
    <source>
        <dbReference type="SAM" id="MobiDB-lite"/>
    </source>
</evidence>
<dbReference type="AlphaFoldDB" id="A0AAN8K6A1"/>
<evidence type="ECO:0000256" key="4">
    <source>
        <dbReference type="ARBA" id="ARBA00022692"/>
    </source>
</evidence>
<keyword evidence="4 10" id="KW-0812">Transmembrane</keyword>
<dbReference type="SMART" id="SM01128">
    <property type="entry name" value="DDRGK"/>
    <property type="match status" value="1"/>
</dbReference>
<dbReference type="PANTHER" id="PTHR48176">
    <property type="entry name" value="DDRGK DOMAIN-CONTAINING PROTEIN 1"/>
    <property type="match status" value="1"/>
</dbReference>
<keyword evidence="6" id="KW-0256">Endoplasmic reticulum</keyword>
<comment type="similarity">
    <text evidence="2">Belongs to the DDRGK1 family.</text>
</comment>
<dbReference type="FunFam" id="1.10.10.10:FF:000143">
    <property type="entry name" value="DDRGK domain-containing protein 1"/>
    <property type="match status" value="1"/>
</dbReference>
<proteinExistence type="inferred from homology"/>
<keyword evidence="12" id="KW-1185">Reference proteome</keyword>
<dbReference type="InterPro" id="IPR036390">
    <property type="entry name" value="WH_DNA-bd_sf"/>
</dbReference>
<evidence type="ECO:0000313" key="12">
    <source>
        <dbReference type="Proteomes" id="UP001347796"/>
    </source>
</evidence>
<accession>A0AAN8K6A1</accession>
<protein>
    <recommendedName>
        <fullName evidence="3">DDRGK domain-containing protein 1</fullName>
    </recommendedName>
</protein>
<sequence>MAVVDTFTIYLVTAGIVAVIFLIVVIVNKFSSNDNKGGDGGGGPARRPVPVNVEGPPGVRRRARRQRMVVRDEPDDLDDEEDVFADFAQPEKKVGAKKLKKLQDKADRKAAREAEFEDRQERKEKEAEEEAKRKKQEAIRKQEEAIEAEEERKRKEEQEKKEYEEYLKMKEMFSVDEEGENEAEVDLNSQSLLQEFIQYIKDMKVVMLEDLAAHFKIKTQDCIQRVQDLQSSGDLTGVVDDRGKFIYITMEELEDVAKYIRRNGRVSIRDLADSSNRLINLNPDNAATHKHMMETVSA</sequence>
<feature type="region of interest" description="Disordered" evidence="9">
    <location>
        <begin position="33"/>
        <end position="84"/>
    </location>
</feature>
<dbReference type="Gene3D" id="1.10.10.10">
    <property type="entry name" value="Winged helix-like DNA-binding domain superfamily/Winged helix DNA-binding domain"/>
    <property type="match status" value="1"/>
</dbReference>
<comment type="subcellular location">
    <subcellularLocation>
        <location evidence="1">Endoplasmic reticulum membrane</location>
        <topology evidence="1">Single-pass membrane protein</topology>
    </subcellularLocation>
</comment>
<dbReference type="SUPFAM" id="SSF46785">
    <property type="entry name" value="Winged helix' DNA-binding domain"/>
    <property type="match status" value="1"/>
</dbReference>
<evidence type="ECO:0000256" key="2">
    <source>
        <dbReference type="ARBA" id="ARBA00009829"/>
    </source>
</evidence>
<evidence type="ECO:0000256" key="1">
    <source>
        <dbReference type="ARBA" id="ARBA00004389"/>
    </source>
</evidence>
<dbReference type="EMBL" id="JAZGQO010000006">
    <property type="protein sequence ID" value="KAK6186573.1"/>
    <property type="molecule type" value="Genomic_DNA"/>
</dbReference>
<gene>
    <name evidence="11" type="ORF">SNE40_008587</name>
</gene>
<dbReference type="InterPro" id="IPR050899">
    <property type="entry name" value="DDRGK_domain-containing"/>
</dbReference>
<keyword evidence="8 10" id="KW-0472">Membrane</keyword>
<feature type="compositionally biased region" description="Low complexity" evidence="9">
    <location>
        <begin position="46"/>
        <end position="58"/>
    </location>
</feature>
<dbReference type="Proteomes" id="UP001347796">
    <property type="component" value="Unassembled WGS sequence"/>
</dbReference>
<dbReference type="InterPro" id="IPR036388">
    <property type="entry name" value="WH-like_DNA-bd_sf"/>
</dbReference>
<comment type="caution">
    <text evidence="11">The sequence shown here is derived from an EMBL/GenBank/DDBJ whole genome shotgun (WGS) entry which is preliminary data.</text>
</comment>
<feature type="region of interest" description="Disordered" evidence="9">
    <location>
        <begin position="96"/>
        <end position="160"/>
    </location>
</feature>
<reference evidence="11 12" key="1">
    <citation type="submission" date="2024-01" db="EMBL/GenBank/DDBJ databases">
        <title>The genome of the rayed Mediterranean limpet Patella caerulea (Linnaeus, 1758).</title>
        <authorList>
            <person name="Anh-Thu Weber A."/>
            <person name="Halstead-Nussloch G."/>
        </authorList>
    </citation>
    <scope>NUCLEOTIDE SEQUENCE [LARGE SCALE GENOMIC DNA]</scope>
    <source>
        <strain evidence="11">AATW-2023a</strain>
        <tissue evidence="11">Whole specimen</tissue>
    </source>
</reference>
<evidence type="ECO:0000256" key="6">
    <source>
        <dbReference type="ARBA" id="ARBA00022824"/>
    </source>
</evidence>
<feature type="compositionally biased region" description="Acidic residues" evidence="9">
    <location>
        <begin position="73"/>
        <end position="84"/>
    </location>
</feature>
<dbReference type="PANTHER" id="PTHR48176:SF1">
    <property type="entry name" value="DDRGK DOMAIN-CONTAINING PROTEIN 1"/>
    <property type="match status" value="1"/>
</dbReference>